<dbReference type="KEGG" id="ptkz:JDV02_006676"/>
<keyword evidence="3" id="KW-1185">Reference proteome</keyword>
<dbReference type="OrthoDB" id="4664297at2759"/>
<protein>
    <submittedName>
        <fullName evidence="2">Uncharacterized protein</fullName>
    </submittedName>
</protein>
<dbReference type="Proteomes" id="UP000829364">
    <property type="component" value="Chromosome 6"/>
</dbReference>
<dbReference type="EMBL" id="CP086359">
    <property type="protein sequence ID" value="UNI20605.1"/>
    <property type="molecule type" value="Genomic_DNA"/>
</dbReference>
<evidence type="ECO:0000256" key="1">
    <source>
        <dbReference type="SAM" id="SignalP"/>
    </source>
</evidence>
<evidence type="ECO:0000313" key="3">
    <source>
        <dbReference type="Proteomes" id="UP000829364"/>
    </source>
</evidence>
<dbReference type="Gene3D" id="2.60.40.2970">
    <property type="match status" value="1"/>
</dbReference>
<gene>
    <name evidence="2" type="ORF">JDV02_006676</name>
</gene>
<proteinExistence type="predicted"/>
<keyword evidence="1" id="KW-0732">Signal</keyword>
<reference evidence="2" key="1">
    <citation type="submission" date="2021-11" db="EMBL/GenBank/DDBJ databases">
        <title>Purpureocillium_takamizusanense_genome.</title>
        <authorList>
            <person name="Nguyen N.-H."/>
        </authorList>
    </citation>
    <scope>NUCLEOTIDE SEQUENCE</scope>
    <source>
        <strain evidence="2">PT3</strain>
    </source>
</reference>
<feature type="chain" id="PRO_5040323281" evidence="1">
    <location>
        <begin position="23"/>
        <end position="200"/>
    </location>
</feature>
<dbReference type="AlphaFoldDB" id="A0A9Q8QJ14"/>
<dbReference type="RefSeq" id="XP_047844086.1">
    <property type="nucleotide sequence ID" value="XM_047988094.1"/>
</dbReference>
<sequence length="200" mass="20923">MRAPSSLGLWLTVLQAAASSHADGSAQRPLSSAAAAAAPIAMAASNPIDKLAVALHQTGRSPPSVRATVTNNNDHPVTVLTYQSPLDPAALALGLLAITPAGASRPLELPVVKMSRQWPPRGDALVSLDAGASASRDLVLEEPKVPADKLGEEATVVLEGKWMAVWPKARSELSDEEIDKSTQYGFSQAYKTDELAIKIG</sequence>
<dbReference type="GeneID" id="72068625"/>
<evidence type="ECO:0000313" key="2">
    <source>
        <dbReference type="EMBL" id="UNI20605.1"/>
    </source>
</evidence>
<organism evidence="2 3">
    <name type="scientific">Purpureocillium takamizusanense</name>
    <dbReference type="NCBI Taxonomy" id="2060973"/>
    <lineage>
        <taxon>Eukaryota</taxon>
        <taxon>Fungi</taxon>
        <taxon>Dikarya</taxon>
        <taxon>Ascomycota</taxon>
        <taxon>Pezizomycotina</taxon>
        <taxon>Sordariomycetes</taxon>
        <taxon>Hypocreomycetidae</taxon>
        <taxon>Hypocreales</taxon>
        <taxon>Ophiocordycipitaceae</taxon>
        <taxon>Purpureocillium</taxon>
    </lineage>
</organism>
<accession>A0A9Q8QJ14</accession>
<feature type="signal peptide" evidence="1">
    <location>
        <begin position="1"/>
        <end position="22"/>
    </location>
</feature>
<name>A0A9Q8QJ14_9HYPO</name>